<dbReference type="PANTHER" id="PTHR46306">
    <property type="entry name" value="BTB/POZ DOMAIN-CONTAINING PROTEIN 9"/>
    <property type="match status" value="1"/>
</dbReference>
<dbReference type="InterPro" id="IPR011333">
    <property type="entry name" value="SKP1/BTB/POZ_sf"/>
</dbReference>
<evidence type="ECO:0008006" key="5">
    <source>
        <dbReference type="Google" id="ProtNLM"/>
    </source>
</evidence>
<dbReference type="InterPro" id="IPR000210">
    <property type="entry name" value="BTB/POZ_dom"/>
</dbReference>
<dbReference type="AlphaFoldDB" id="A0A015JDQ1"/>
<evidence type="ECO:0000259" key="2">
    <source>
        <dbReference type="PROSITE" id="PS51886"/>
    </source>
</evidence>
<feature type="domain" description="BTB" evidence="1">
    <location>
        <begin position="23"/>
        <end position="95"/>
    </location>
</feature>
<feature type="domain" description="TLDc" evidence="2">
    <location>
        <begin position="298"/>
        <end position="479"/>
    </location>
</feature>
<dbReference type="PROSITE" id="PS51886">
    <property type="entry name" value="TLDC"/>
    <property type="match status" value="1"/>
</dbReference>
<name>A0A015JDQ1_RHIIW</name>
<dbReference type="Proteomes" id="UP000022910">
    <property type="component" value="Unassembled WGS sequence"/>
</dbReference>
<keyword evidence="4" id="KW-1185">Reference proteome</keyword>
<evidence type="ECO:0000313" key="4">
    <source>
        <dbReference type="Proteomes" id="UP000022910"/>
    </source>
</evidence>
<dbReference type="HOGENOM" id="CLU_021542_0_2_1"/>
<dbReference type="Pfam" id="PF07707">
    <property type="entry name" value="BACK"/>
    <property type="match status" value="1"/>
</dbReference>
<proteinExistence type="predicted"/>
<gene>
    <name evidence="3" type="ORF">RirG_136500</name>
</gene>
<evidence type="ECO:0000259" key="1">
    <source>
        <dbReference type="PROSITE" id="PS50097"/>
    </source>
</evidence>
<dbReference type="InterPro" id="IPR006571">
    <property type="entry name" value="TLDc_dom"/>
</dbReference>
<dbReference type="PROSITE" id="PS50097">
    <property type="entry name" value="BTB"/>
    <property type="match status" value="1"/>
</dbReference>
<reference evidence="3 4" key="1">
    <citation type="submission" date="2014-02" db="EMBL/GenBank/DDBJ databases">
        <title>Single nucleus genome sequencing reveals high similarity among nuclei of an endomycorrhizal fungus.</title>
        <authorList>
            <person name="Lin K."/>
            <person name="Geurts R."/>
            <person name="Zhang Z."/>
            <person name="Limpens E."/>
            <person name="Saunders D.G."/>
            <person name="Mu D."/>
            <person name="Pang E."/>
            <person name="Cao H."/>
            <person name="Cha H."/>
            <person name="Lin T."/>
            <person name="Zhou Q."/>
            <person name="Shang Y."/>
            <person name="Li Y."/>
            <person name="Ivanov S."/>
            <person name="Sharma T."/>
            <person name="Velzen R.V."/>
            <person name="Ruijter N.D."/>
            <person name="Aanen D.K."/>
            <person name="Win J."/>
            <person name="Kamoun S."/>
            <person name="Bisseling T."/>
            <person name="Huang S."/>
        </authorList>
    </citation>
    <scope>NUCLEOTIDE SEQUENCE [LARGE SCALE GENOMIC DNA]</scope>
    <source>
        <strain evidence="4">DAOM197198w</strain>
    </source>
</reference>
<dbReference type="SUPFAM" id="SSF54695">
    <property type="entry name" value="POZ domain"/>
    <property type="match status" value="1"/>
</dbReference>
<dbReference type="Gene3D" id="1.25.40.420">
    <property type="match status" value="1"/>
</dbReference>
<dbReference type="PANTHER" id="PTHR46306:SF1">
    <property type="entry name" value="BTB_POZ DOMAIN-CONTAINING PROTEIN 9"/>
    <property type="match status" value="1"/>
</dbReference>
<dbReference type="Pfam" id="PF00651">
    <property type="entry name" value="BTB"/>
    <property type="match status" value="1"/>
</dbReference>
<comment type="caution">
    <text evidence="3">The sequence shown here is derived from an EMBL/GenBank/DDBJ whole genome shotgun (WGS) entry which is preliminary data.</text>
</comment>
<dbReference type="Gene3D" id="3.30.710.10">
    <property type="entry name" value="Potassium Channel Kv1.1, Chain A"/>
    <property type="match status" value="1"/>
</dbReference>
<protein>
    <recommendedName>
        <fullName evidence="5">Kelch-like protein 17</fullName>
    </recommendedName>
</protein>
<dbReference type="InterPro" id="IPR052407">
    <property type="entry name" value="BTB_POZ_domain_cont_9"/>
</dbReference>
<accession>A0A015JDQ1</accession>
<dbReference type="InterPro" id="IPR011705">
    <property type="entry name" value="BACK"/>
</dbReference>
<dbReference type="SMART" id="SM00225">
    <property type="entry name" value="BTB"/>
    <property type="match status" value="1"/>
</dbReference>
<sequence length="481" mass="56307">MPTQFFSKLSHNFIELLKDNEFYDITIEVNKDPNVKIFRAHTGILCYRSPYLKRYLTSNKKNNNVLAHVKLPNILPETFQIILKYIYGGIFSLDGKDTLDIFRVLAAADELLLQELVDYLQNYFIENKIEWMKQNFELTHRISFQSNSLSEIQKLCTNFMVKSPEKIFKSLDFTSLPEKSLVSLIKRDDLQMKEIEVWNHVLKWGLAQNQNLISDPDTWTGDDFKMMKNTLQNCIPLIRFFSLSSKEFLHKVSPYKKLLNHQIYKDLLGSYMDPDSEPNSNNSSLPRDLKIDEIIDSKIINLNIASIISRWIDKVDINNKFAYLRELYLPYNFKLLLRGSQNGFSPKKFHELCNDKPNTVTFIKVTGTGEILGGYNPSIWKSSGNWGQSYYSFIFSFKNKNEFDKLILSHVKNMDKALYYPGWHGPSFGSSDLQLSVSIGGNKSNNFDYNICKQTYYEKRIRNTENLFYIEEYEVFQIIRN</sequence>
<evidence type="ECO:0000313" key="3">
    <source>
        <dbReference type="EMBL" id="EXX65105.1"/>
    </source>
</evidence>
<dbReference type="EMBL" id="JEMT01022547">
    <property type="protein sequence ID" value="EXX65105.1"/>
    <property type="molecule type" value="Genomic_DNA"/>
</dbReference>
<organism evidence="3 4">
    <name type="scientific">Rhizophagus irregularis (strain DAOM 197198w)</name>
    <name type="common">Glomus intraradices</name>
    <dbReference type="NCBI Taxonomy" id="1432141"/>
    <lineage>
        <taxon>Eukaryota</taxon>
        <taxon>Fungi</taxon>
        <taxon>Fungi incertae sedis</taxon>
        <taxon>Mucoromycota</taxon>
        <taxon>Glomeromycotina</taxon>
        <taxon>Glomeromycetes</taxon>
        <taxon>Glomerales</taxon>
        <taxon>Glomeraceae</taxon>
        <taxon>Rhizophagus</taxon>
    </lineage>
</organism>
<dbReference type="CDD" id="cd18186">
    <property type="entry name" value="BTB_POZ_ZBTB_KLHL-like"/>
    <property type="match status" value="1"/>
</dbReference>
<dbReference type="Pfam" id="PF07534">
    <property type="entry name" value="TLD"/>
    <property type="match status" value="1"/>
</dbReference>
<dbReference type="GO" id="GO:0005737">
    <property type="term" value="C:cytoplasm"/>
    <property type="evidence" value="ECO:0007669"/>
    <property type="project" value="TreeGrafter"/>
</dbReference>